<dbReference type="InterPro" id="IPR038765">
    <property type="entry name" value="Papain-like_cys_pep_sf"/>
</dbReference>
<feature type="compositionally biased region" description="Pro residues" evidence="3">
    <location>
        <begin position="667"/>
        <end position="680"/>
    </location>
</feature>
<dbReference type="SUPFAM" id="SSF54001">
    <property type="entry name" value="Cysteine proteinases"/>
    <property type="match status" value="1"/>
</dbReference>
<sequence length="723" mass="80746">MPSSFFKLFTHELAAGLDPAEVLSALPDQDDDVPSPTIGLLATPELEGVIAECKSSVARIAKQCKARNLRYRDVDFDIGNERGRCLDGLVIAEVYNPSDVQRVTQLFENPQFFLDAPYSNEIIQGHCADCWFISALAATSTVEGLVEKYCVARDEQCGVYGFVFWRDVRWVSVIVDDLLYTSVPRYEELSVSEKALFQNDKERYNTSAPKGSHTLYFSRSGKLGETWISLVEKAYAKVHGDYGALSTGYCSEGVEDLTGGVSSFIQSKDILDKDKFWNDELLNANRDRIFACSYQGLNPARHGDYNATISGIRGKHSYAVLKTLEYKGKRFLMIRNPSGHAGWTGPWSDGSKEWTSEWMGALLLLGHVFGDAGKFVMEYTDFLSCFTQVDRTRLFDSSWTMRHEVLRVSSRPFPSAAFGYGDLCFSFSLSKTTFTIIVLSQLDSRYFKNLTTGPPRDLNFNFILYKKGQTEPIDTSSHSPYTSRSIGLEFPELEAGEYVVHCRLDKVPLTDFTGTDGWSQSKLVRVLGQRIISESVATNVQADLQEENMPIPLNILAGQDLADLARKAMNLKADRKKLPREAEPLSIERERAPLEVEAKEERKADMFEDPNTTKTITTTTTIRGPTKMTTDTKEIVFFGPAGSSRHDDDSDTIPGDPEPREISRPSSPLPSFAPPPPPNDTPFLGLKIYTSREVSVSIKGQLRHDTRTSFEGLTAADWNSLAI</sequence>
<evidence type="ECO:0000256" key="3">
    <source>
        <dbReference type="SAM" id="MobiDB-lite"/>
    </source>
</evidence>
<dbReference type="PRINTS" id="PR00704">
    <property type="entry name" value="CALPAIN"/>
</dbReference>
<dbReference type="Pfam" id="PF00648">
    <property type="entry name" value="Peptidase_C2"/>
    <property type="match status" value="1"/>
</dbReference>
<comment type="caution">
    <text evidence="5">The sequence shown here is derived from an EMBL/GenBank/DDBJ whole genome shotgun (WGS) entry which is preliminary data.</text>
</comment>
<feature type="active site" evidence="1 2">
    <location>
        <position position="336"/>
    </location>
</feature>
<dbReference type="GO" id="GO:0006508">
    <property type="term" value="P:proteolysis"/>
    <property type="evidence" value="ECO:0007669"/>
    <property type="project" value="UniProtKB-KW"/>
</dbReference>
<feature type="domain" description="Calpain catalytic" evidence="4">
    <location>
        <begin position="101"/>
        <end position="395"/>
    </location>
</feature>
<dbReference type="InterPro" id="IPR001300">
    <property type="entry name" value="Peptidase_C2_calpain_cat"/>
</dbReference>
<protein>
    <submittedName>
        <fullName evidence="5">Cysteine proteinase</fullName>
    </submittedName>
</protein>
<feature type="active site" evidence="1 2">
    <location>
        <position position="316"/>
    </location>
</feature>
<gene>
    <name evidence="5" type="ORF">C8F04DRAFT_1400294</name>
</gene>
<reference evidence="5" key="1">
    <citation type="submission" date="2023-03" db="EMBL/GenBank/DDBJ databases">
        <title>Massive genome expansion in bonnet fungi (Mycena s.s.) driven by repeated elements and novel gene families across ecological guilds.</title>
        <authorList>
            <consortium name="Lawrence Berkeley National Laboratory"/>
            <person name="Harder C.B."/>
            <person name="Miyauchi S."/>
            <person name="Viragh M."/>
            <person name="Kuo A."/>
            <person name="Thoen E."/>
            <person name="Andreopoulos B."/>
            <person name="Lu D."/>
            <person name="Skrede I."/>
            <person name="Drula E."/>
            <person name="Henrissat B."/>
            <person name="Morin E."/>
            <person name="Kohler A."/>
            <person name="Barry K."/>
            <person name="LaButti K."/>
            <person name="Morin E."/>
            <person name="Salamov A."/>
            <person name="Lipzen A."/>
            <person name="Mereny Z."/>
            <person name="Hegedus B."/>
            <person name="Baldrian P."/>
            <person name="Stursova M."/>
            <person name="Weitz H."/>
            <person name="Taylor A."/>
            <person name="Grigoriev I.V."/>
            <person name="Nagy L.G."/>
            <person name="Martin F."/>
            <person name="Kauserud H."/>
        </authorList>
    </citation>
    <scope>NUCLEOTIDE SEQUENCE</scope>
    <source>
        <strain evidence="5">CBHHK200</strain>
    </source>
</reference>
<feature type="active site" evidence="1 2">
    <location>
        <position position="130"/>
    </location>
</feature>
<keyword evidence="2" id="KW-0378">Hydrolase</keyword>
<feature type="region of interest" description="Disordered" evidence="3">
    <location>
        <begin position="638"/>
        <end position="684"/>
    </location>
</feature>
<evidence type="ECO:0000256" key="2">
    <source>
        <dbReference type="PROSITE-ProRule" id="PRU00239"/>
    </source>
</evidence>
<dbReference type="SMART" id="SM00230">
    <property type="entry name" value="CysPc"/>
    <property type="match status" value="1"/>
</dbReference>
<dbReference type="PANTHER" id="PTHR10183">
    <property type="entry name" value="CALPAIN"/>
    <property type="match status" value="1"/>
</dbReference>
<dbReference type="EMBL" id="JARJCM010000146">
    <property type="protein sequence ID" value="KAJ7025970.1"/>
    <property type="molecule type" value="Genomic_DNA"/>
</dbReference>
<feature type="compositionally biased region" description="Basic and acidic residues" evidence="3">
    <location>
        <begin position="597"/>
        <end position="606"/>
    </location>
</feature>
<evidence type="ECO:0000256" key="1">
    <source>
        <dbReference type="PIRSR" id="PIRSR622684-1"/>
    </source>
</evidence>
<dbReference type="Proteomes" id="UP001218188">
    <property type="component" value="Unassembled WGS sequence"/>
</dbReference>
<name>A0AAD6WV54_9AGAR</name>
<proteinExistence type="predicted"/>
<evidence type="ECO:0000313" key="5">
    <source>
        <dbReference type="EMBL" id="KAJ7025970.1"/>
    </source>
</evidence>
<dbReference type="AlphaFoldDB" id="A0AAD6WV54"/>
<dbReference type="PROSITE" id="PS50203">
    <property type="entry name" value="CALPAIN_CAT"/>
    <property type="match status" value="1"/>
</dbReference>
<evidence type="ECO:0000313" key="6">
    <source>
        <dbReference type="Proteomes" id="UP001218188"/>
    </source>
</evidence>
<dbReference type="PANTHER" id="PTHR10183:SF425">
    <property type="entry name" value="CALPAIN-5"/>
    <property type="match status" value="1"/>
</dbReference>
<keyword evidence="6" id="KW-1185">Reference proteome</keyword>
<organism evidence="5 6">
    <name type="scientific">Mycena alexandri</name>
    <dbReference type="NCBI Taxonomy" id="1745969"/>
    <lineage>
        <taxon>Eukaryota</taxon>
        <taxon>Fungi</taxon>
        <taxon>Dikarya</taxon>
        <taxon>Basidiomycota</taxon>
        <taxon>Agaricomycotina</taxon>
        <taxon>Agaricomycetes</taxon>
        <taxon>Agaricomycetidae</taxon>
        <taxon>Agaricales</taxon>
        <taxon>Marasmiineae</taxon>
        <taxon>Mycenaceae</taxon>
        <taxon>Mycena</taxon>
    </lineage>
</organism>
<keyword evidence="2" id="KW-0788">Thiol protease</keyword>
<dbReference type="Gene3D" id="3.90.70.10">
    <property type="entry name" value="Cysteine proteinases"/>
    <property type="match status" value="1"/>
</dbReference>
<evidence type="ECO:0000259" key="4">
    <source>
        <dbReference type="PROSITE" id="PS50203"/>
    </source>
</evidence>
<accession>A0AAD6WV54</accession>
<dbReference type="InterPro" id="IPR022684">
    <property type="entry name" value="Calpain_cysteine_protease"/>
</dbReference>
<feature type="region of interest" description="Disordered" evidence="3">
    <location>
        <begin position="597"/>
        <end position="617"/>
    </location>
</feature>
<keyword evidence="2" id="KW-0645">Protease</keyword>
<dbReference type="GO" id="GO:0004198">
    <property type="term" value="F:calcium-dependent cysteine-type endopeptidase activity"/>
    <property type="evidence" value="ECO:0007669"/>
    <property type="project" value="InterPro"/>
</dbReference>